<accession>A0A173GDW8</accession>
<keyword evidence="1" id="KW-0472">Membrane</keyword>
<dbReference type="Proteomes" id="UP000222079">
    <property type="component" value="Segment"/>
</dbReference>
<evidence type="ECO:0000256" key="1">
    <source>
        <dbReference type="SAM" id="Phobius"/>
    </source>
</evidence>
<name>A0A173GDW8_9CAUD</name>
<reference evidence="2 3" key="1">
    <citation type="submission" date="2016-03" db="EMBL/GenBank/DDBJ databases">
        <authorList>
            <person name="Sharma R."/>
            <person name="Esplin I.N.D."/>
            <person name="Berg J.A."/>
            <person name="Jensen G.L."/>
            <person name="Keele B.R."/>
            <person name="Ward M.E.H."/>
            <person name="Breakwell D.P."/>
            <person name="Hope S."/>
            <person name="Grose J.H."/>
        </authorList>
    </citation>
    <scope>NUCLEOTIDE SEQUENCE [LARGE SCALE GENOMIC DNA]</scope>
</reference>
<feature type="transmembrane region" description="Helical" evidence="1">
    <location>
        <begin position="12"/>
        <end position="38"/>
    </location>
</feature>
<evidence type="ECO:0000313" key="3">
    <source>
        <dbReference type="Proteomes" id="UP000222079"/>
    </source>
</evidence>
<evidence type="ECO:0000313" key="2">
    <source>
        <dbReference type="EMBL" id="ANH51827.1"/>
    </source>
</evidence>
<protein>
    <submittedName>
        <fullName evidence="2">Structural protein</fullName>
    </submittedName>
</protein>
<proteinExistence type="predicted"/>
<dbReference type="EMBL" id="KU886224">
    <property type="protein sequence ID" value="ANH51827.1"/>
    <property type="molecule type" value="Genomic_DNA"/>
</dbReference>
<keyword evidence="3" id="KW-1185">Reference proteome</keyword>
<keyword evidence="1" id="KW-1133">Transmembrane helix</keyword>
<keyword evidence="1" id="KW-0812">Transmembrane</keyword>
<sequence>MQDGNKKGLSTGAIVGVVVAGFLVLVVAIAGSLFMGYVSASNGGVQAESRIEQLNKDSENVLSTSTIKIKNMAQIPGMYVKDLKEVIRATFEGRYGKDGSKAVVQFIQEQNQQVDSKLYLNIQNEMAAGQDEFRIAQSNKLAACRNYENSLGYFWKGMFLKWAGYPKKDLSKLCQVVSDDQTQEAFKTGKQKTIELN</sequence>
<organism evidence="2 3">
    <name type="scientific">Erwinia phage vB_EamM_RAY</name>
    <dbReference type="NCBI Taxonomy" id="1815987"/>
    <lineage>
        <taxon>Viruses</taxon>
        <taxon>Duplodnaviria</taxon>
        <taxon>Heunggongvirae</taxon>
        <taxon>Uroviricota</taxon>
        <taxon>Caudoviricetes</taxon>
        <taxon>Chimalliviridae</taxon>
        <taxon>Agricanvirus</taxon>
        <taxon>Agricanvirus ray</taxon>
    </lineage>
</organism>
<gene>
    <name evidence="2" type="ORF">RAY_46</name>
</gene>